<dbReference type="eggNOG" id="KOG2628">
    <property type="taxonomic scope" value="Eukaryota"/>
</dbReference>
<gene>
    <name evidence="11" type="ORF">A1O7_00147</name>
</gene>
<feature type="transmembrane region" description="Helical" evidence="10">
    <location>
        <begin position="86"/>
        <end position="105"/>
    </location>
</feature>
<evidence type="ECO:0000256" key="1">
    <source>
        <dbReference type="ARBA" id="ARBA00004141"/>
    </source>
</evidence>
<dbReference type="GO" id="GO:0032259">
    <property type="term" value="P:methylation"/>
    <property type="evidence" value="ECO:0007669"/>
    <property type="project" value="UniProtKB-KW"/>
</dbReference>
<keyword evidence="5 11" id="KW-0808">Transferase</keyword>
<dbReference type="Gene3D" id="1.20.120.1630">
    <property type="match status" value="1"/>
</dbReference>
<evidence type="ECO:0000256" key="3">
    <source>
        <dbReference type="ARBA" id="ARBA00012151"/>
    </source>
</evidence>
<dbReference type="OrthoDB" id="422086at2759"/>
<keyword evidence="6 10" id="KW-0949">S-adenosyl-L-methionine</keyword>
<dbReference type="EC" id="2.1.1.100" evidence="3 10"/>
<evidence type="ECO:0000256" key="4">
    <source>
        <dbReference type="ARBA" id="ARBA00022603"/>
    </source>
</evidence>
<proteinExistence type="inferred from homology"/>
<evidence type="ECO:0000256" key="6">
    <source>
        <dbReference type="ARBA" id="ARBA00022691"/>
    </source>
</evidence>
<dbReference type="Proteomes" id="UP000019473">
    <property type="component" value="Unassembled WGS sequence"/>
</dbReference>
<dbReference type="AlphaFoldDB" id="W9W6U8"/>
<feature type="transmembrane region" description="Helical" evidence="10">
    <location>
        <begin position="166"/>
        <end position="186"/>
    </location>
</feature>
<organism evidence="11 12">
    <name type="scientific">Cladophialophora yegresii CBS 114405</name>
    <dbReference type="NCBI Taxonomy" id="1182544"/>
    <lineage>
        <taxon>Eukaryota</taxon>
        <taxon>Fungi</taxon>
        <taxon>Dikarya</taxon>
        <taxon>Ascomycota</taxon>
        <taxon>Pezizomycotina</taxon>
        <taxon>Eurotiomycetes</taxon>
        <taxon>Chaetothyriomycetidae</taxon>
        <taxon>Chaetothyriales</taxon>
        <taxon>Herpotrichiellaceae</taxon>
        <taxon>Cladophialophora</taxon>
    </lineage>
</organism>
<reference evidence="11 12" key="1">
    <citation type="submission" date="2013-03" db="EMBL/GenBank/DDBJ databases">
        <title>The Genome Sequence of Cladophialophora yegresii CBS 114405.</title>
        <authorList>
            <consortium name="The Broad Institute Genomics Platform"/>
            <person name="Cuomo C."/>
            <person name="de Hoog S."/>
            <person name="Gorbushina A."/>
            <person name="Walker B."/>
            <person name="Young S.K."/>
            <person name="Zeng Q."/>
            <person name="Gargeya S."/>
            <person name="Fitzgerald M."/>
            <person name="Haas B."/>
            <person name="Abouelleil A."/>
            <person name="Allen A.W."/>
            <person name="Alvarado L."/>
            <person name="Arachchi H.M."/>
            <person name="Berlin A.M."/>
            <person name="Chapman S.B."/>
            <person name="Gainer-Dewar J."/>
            <person name="Goldberg J."/>
            <person name="Griggs A."/>
            <person name="Gujja S."/>
            <person name="Hansen M."/>
            <person name="Howarth C."/>
            <person name="Imamovic A."/>
            <person name="Ireland A."/>
            <person name="Larimer J."/>
            <person name="McCowan C."/>
            <person name="Murphy C."/>
            <person name="Pearson M."/>
            <person name="Poon T.W."/>
            <person name="Priest M."/>
            <person name="Roberts A."/>
            <person name="Saif S."/>
            <person name="Shea T."/>
            <person name="Sisk P."/>
            <person name="Sykes S."/>
            <person name="Wortman J."/>
            <person name="Nusbaum C."/>
            <person name="Birren B."/>
        </authorList>
    </citation>
    <scope>NUCLEOTIDE SEQUENCE [LARGE SCALE GENOMIC DNA]</scope>
    <source>
        <strain evidence="11 12">CBS 114405</strain>
    </source>
</reference>
<accession>W9W6U8</accession>
<dbReference type="VEuPathDB" id="FungiDB:A1O7_00147"/>
<dbReference type="STRING" id="1182544.W9W6U8"/>
<dbReference type="PANTHER" id="PTHR12714">
    <property type="entry name" value="PROTEIN-S ISOPRENYLCYSTEINE O-METHYLTRANSFERASE"/>
    <property type="match status" value="1"/>
</dbReference>
<evidence type="ECO:0000256" key="5">
    <source>
        <dbReference type="ARBA" id="ARBA00022679"/>
    </source>
</evidence>
<keyword evidence="10" id="KW-0256">Endoplasmic reticulum</keyword>
<evidence type="ECO:0000313" key="12">
    <source>
        <dbReference type="Proteomes" id="UP000019473"/>
    </source>
</evidence>
<keyword evidence="4 10" id="KW-0489">Methyltransferase</keyword>
<dbReference type="GeneID" id="19174764"/>
<keyword evidence="7 10" id="KW-0812">Transmembrane</keyword>
<dbReference type="RefSeq" id="XP_007752379.1">
    <property type="nucleotide sequence ID" value="XM_007754189.1"/>
</dbReference>
<protein>
    <recommendedName>
        <fullName evidence="3 10">Protein-S-isoprenylcysteine O-methyltransferase</fullName>
        <ecNumber evidence="3 10">2.1.1.100</ecNumber>
    </recommendedName>
</protein>
<dbReference type="PANTHER" id="PTHR12714:SF9">
    <property type="entry name" value="PROTEIN-S-ISOPRENYLCYSTEINE O-METHYLTRANSFERASE"/>
    <property type="match status" value="1"/>
</dbReference>
<dbReference type="GO" id="GO:0005789">
    <property type="term" value="C:endoplasmic reticulum membrane"/>
    <property type="evidence" value="ECO:0007669"/>
    <property type="project" value="UniProtKB-SubCell"/>
</dbReference>
<keyword evidence="9 10" id="KW-0472">Membrane</keyword>
<evidence type="ECO:0000313" key="11">
    <source>
        <dbReference type="EMBL" id="EXJ63812.1"/>
    </source>
</evidence>
<dbReference type="Pfam" id="PF04140">
    <property type="entry name" value="ICMT"/>
    <property type="match status" value="1"/>
</dbReference>
<comment type="caution">
    <text evidence="11">The sequence shown here is derived from an EMBL/GenBank/DDBJ whole genome shotgun (WGS) entry which is preliminary data.</text>
</comment>
<comment type="subcellular location">
    <subcellularLocation>
        <location evidence="10">Endoplasmic reticulum membrane</location>
        <topology evidence="10">Multi-pass membrane protein</topology>
    </subcellularLocation>
    <subcellularLocation>
        <location evidence="1">Membrane</location>
        <topology evidence="1">Multi-pass membrane protein</topology>
    </subcellularLocation>
</comment>
<evidence type="ECO:0000256" key="8">
    <source>
        <dbReference type="ARBA" id="ARBA00022989"/>
    </source>
</evidence>
<comment type="catalytic activity">
    <reaction evidence="10">
        <text>[protein]-C-terminal S-[(2E,6E)-farnesyl]-L-cysteine + S-adenosyl-L-methionine = [protein]-C-terminal S-[(2E,6E)-farnesyl]-L-cysteine methyl ester + S-adenosyl-L-homocysteine</text>
        <dbReference type="Rhea" id="RHEA:21672"/>
        <dbReference type="Rhea" id="RHEA-COMP:12125"/>
        <dbReference type="Rhea" id="RHEA-COMP:12126"/>
        <dbReference type="ChEBI" id="CHEBI:57856"/>
        <dbReference type="ChEBI" id="CHEBI:59789"/>
        <dbReference type="ChEBI" id="CHEBI:90510"/>
        <dbReference type="ChEBI" id="CHEBI:90511"/>
        <dbReference type="EC" id="2.1.1.100"/>
    </reaction>
</comment>
<feature type="transmembrane region" description="Helical" evidence="10">
    <location>
        <begin position="61"/>
        <end position="80"/>
    </location>
</feature>
<name>W9W6U8_9EURO</name>
<comment type="similarity">
    <text evidence="2 10">Belongs to the class VI-like SAM-binding methyltransferase superfamily. Isoprenylcysteine carboxyl methyltransferase family.</text>
</comment>
<dbReference type="HOGENOM" id="CLU_065200_0_0_1"/>
<feature type="transmembrane region" description="Helical" evidence="10">
    <location>
        <begin position="229"/>
        <end position="254"/>
    </location>
</feature>
<evidence type="ECO:0000256" key="2">
    <source>
        <dbReference type="ARBA" id="ARBA00009140"/>
    </source>
</evidence>
<dbReference type="EMBL" id="AMGW01000001">
    <property type="protein sequence ID" value="EXJ63812.1"/>
    <property type="molecule type" value="Genomic_DNA"/>
</dbReference>
<keyword evidence="12" id="KW-1185">Reference proteome</keyword>
<dbReference type="GO" id="GO:0004671">
    <property type="term" value="F:protein C-terminal S-isoprenylcysteine carboxyl O-methyltransferase activity"/>
    <property type="evidence" value="ECO:0007669"/>
    <property type="project" value="UniProtKB-EC"/>
</dbReference>
<evidence type="ECO:0000256" key="10">
    <source>
        <dbReference type="RuleBase" id="RU362022"/>
    </source>
</evidence>
<dbReference type="InterPro" id="IPR007269">
    <property type="entry name" value="ICMT_MeTrfase"/>
</dbReference>
<dbReference type="InterPro" id="IPR025770">
    <property type="entry name" value="PPMT_MeTrfase"/>
</dbReference>
<dbReference type="PROSITE" id="PS51564">
    <property type="entry name" value="SAM_ICMT"/>
    <property type="match status" value="1"/>
</dbReference>
<evidence type="ECO:0000256" key="7">
    <source>
        <dbReference type="ARBA" id="ARBA00022692"/>
    </source>
</evidence>
<sequence>MSNSSTASSPGIIHDFPGDRIEDHINGNGNGNAHARVQPMYIPPPYLPGGKRAISGISLRAFALGLAVGISTVLGAELAYWANGLWRAPCFIAVLALFHYLEFDLTARYNPADASISSFLLSSNGLGYAAAHTSAMLELLVRYWLYSSYAPAWLSLPFHVPRILPSFPTSVSVGLGLTLIVFGQLVRSAAMRTAKTNFNHIIQWTKRADHVLVTDGVYAFSRHPSYFGFFWWGLGTQVLLGNRICFVLYAVILWKFFHHRIIHEEQHLVSFFGQDYLDYRERVPVRIPFIRRPGFGSSHNGIHLDGMIDRWGYLVKPRYIDRYNSILYEMQQSPRADDPHSDTQYANATLI</sequence>
<evidence type="ECO:0000256" key="9">
    <source>
        <dbReference type="ARBA" id="ARBA00023136"/>
    </source>
</evidence>
<keyword evidence="8 10" id="KW-1133">Transmembrane helix</keyword>